<organism evidence="2">
    <name type="scientific">Spironucleus salmonicida</name>
    <dbReference type="NCBI Taxonomy" id="348837"/>
    <lineage>
        <taxon>Eukaryota</taxon>
        <taxon>Metamonada</taxon>
        <taxon>Diplomonadida</taxon>
        <taxon>Hexamitidae</taxon>
        <taxon>Hexamitinae</taxon>
        <taxon>Spironucleus</taxon>
    </lineage>
</organism>
<gene>
    <name evidence="2" type="ORF">SS50377_11082</name>
    <name evidence="3" type="ORF">SS50377_22914</name>
</gene>
<dbReference type="EMBL" id="KI545978">
    <property type="protein sequence ID" value="EST48760.1"/>
    <property type="molecule type" value="Genomic_DNA"/>
</dbReference>
<proteinExistence type="predicted"/>
<keyword evidence="1" id="KW-0175">Coiled coil</keyword>
<dbReference type="SUPFAM" id="SSF52047">
    <property type="entry name" value="RNI-like"/>
    <property type="match status" value="1"/>
</dbReference>
<dbReference type="AlphaFoldDB" id="V6LW20"/>
<evidence type="ECO:0000313" key="2">
    <source>
        <dbReference type="EMBL" id="EST48760.1"/>
    </source>
</evidence>
<reference evidence="2 3" key="1">
    <citation type="journal article" date="2014" name="PLoS Genet.">
        <title>The Genome of Spironucleus salmonicida Highlights a Fish Pathogen Adapted to Fluctuating Environments.</title>
        <authorList>
            <person name="Xu F."/>
            <person name="Jerlstrom-Hultqvist J."/>
            <person name="Einarsson E."/>
            <person name="Astvaldsson A."/>
            <person name="Svard S.G."/>
            <person name="Andersson J.O."/>
        </authorList>
    </citation>
    <scope>NUCLEOTIDE SEQUENCE</scope>
    <source>
        <strain evidence="3">ATCC 50377</strain>
    </source>
</reference>
<dbReference type="EMBL" id="AUWU02000003">
    <property type="protein sequence ID" value="KAH0575287.1"/>
    <property type="molecule type" value="Genomic_DNA"/>
</dbReference>
<evidence type="ECO:0000313" key="4">
    <source>
        <dbReference type="Proteomes" id="UP000018208"/>
    </source>
</evidence>
<reference evidence="3" key="2">
    <citation type="submission" date="2020-12" db="EMBL/GenBank/DDBJ databases">
        <title>New Spironucleus salmonicida genome in near-complete chromosomes.</title>
        <authorList>
            <person name="Xu F."/>
            <person name="Kurt Z."/>
            <person name="Jimenez-Gonzalez A."/>
            <person name="Astvaldsson A."/>
            <person name="Andersson J.O."/>
            <person name="Svard S.G."/>
        </authorList>
    </citation>
    <scope>NUCLEOTIDE SEQUENCE</scope>
    <source>
        <strain evidence="3">ATCC 50377</strain>
    </source>
</reference>
<name>V6LW20_9EUKA</name>
<dbReference type="VEuPathDB" id="GiardiaDB:SS50377_22914"/>
<accession>V6LW20</accession>
<keyword evidence="4" id="KW-1185">Reference proteome</keyword>
<evidence type="ECO:0000313" key="3">
    <source>
        <dbReference type="EMBL" id="KAH0575287.1"/>
    </source>
</evidence>
<sequence>MSNSSSSDAEDLFSKYFENRKTQKEALQILINDMNTATAKDIFNVQNQNLEQIDAQIDEFEDDFDVQVNKIEDFQQDAVILEEDLIDQTQELNIPSLENVEILTDKSMIGITDAQSPMYSGVDDTLNASNCALNSSLQATYVTESKPVDTTQTPLLQQSQRLFQPAPEKSNQTQILKLKIAQKKRKRPEKLEFKEIQIQNLTDKMKQLDEQFQNTEKERKEKAAFTSKRKQIFDRNSKNFNKIDTDNIKITKLENQYIPLNQTVFYVTNIANIQYNNILILDLENCRIKLNDLKNSLLSFSANNCQVEGTSILCRNLIYVKITNSNMKEIHLECQNLTECNLSNNQILTGNFVCPMLNSLKLANNNLNSIQFSTPLLSILHLNHNNDFDQTIDFSQFQFLKDLNLQYTKLHFPFQNINLNYLELLILNTQQLQYENCFFPFLKKIEMELLPFPDDFTHAICDFNVVFPNIEIINFTNSISALPISFKNILISAFPNLKSFQQTEISLRPISSKYENSFVFSFINCMPLYQFPSFPGRFFNYAITNLGMDELRLILTDLNIVDVSESETKNDQNAIFSYFLNLFGFSRSEKSKSNLIQIEISKKLIVEVARLRALYQRRNNYFQNQIIVSRRFYRNFEAIGSVKIQKFYRKIVVERILVLTINKCIIINKLFKQKIIEKLEQKKNEIEEFNYKIQQEEEERQLVLQKAESERQKLAEAAALQYKIAEFGKVVTAIQQQIQYKQTLQEHLLKYTIQIQKFFKRFKFRSSLNQKLLIARQALNLKKANLANTFSAINELFANDFDDELPSFGNEKSNSNSNSNFDDDLNQMDLSGYLKDAEKTVQHIDIPIIVLQNHTPLRQIKPDTVISHNEIVSPRRLSAIEKAHNAGWNFDTEQAAEAWLRRQKKAKQQLNQNTQLSATQKYEKIVNKRRE</sequence>
<dbReference type="InterPro" id="IPR032675">
    <property type="entry name" value="LRR_dom_sf"/>
</dbReference>
<feature type="coiled-coil region" evidence="1">
    <location>
        <begin position="191"/>
        <end position="218"/>
    </location>
</feature>
<feature type="coiled-coil region" evidence="1">
    <location>
        <begin position="672"/>
        <end position="713"/>
    </location>
</feature>
<protein>
    <submittedName>
        <fullName evidence="2">Uncharacterized protein</fullName>
    </submittedName>
</protein>
<dbReference type="Gene3D" id="3.80.10.10">
    <property type="entry name" value="Ribonuclease Inhibitor"/>
    <property type="match status" value="1"/>
</dbReference>
<evidence type="ECO:0000256" key="1">
    <source>
        <dbReference type="SAM" id="Coils"/>
    </source>
</evidence>
<dbReference type="Proteomes" id="UP000018208">
    <property type="component" value="Unassembled WGS sequence"/>
</dbReference>
<feature type="coiled-coil region" evidence="1">
    <location>
        <begin position="43"/>
        <end position="91"/>
    </location>
</feature>